<dbReference type="InterPro" id="IPR018490">
    <property type="entry name" value="cNMP-bd_dom_sf"/>
</dbReference>
<evidence type="ECO:0000313" key="2">
    <source>
        <dbReference type="EMBL" id="SJZ51600.1"/>
    </source>
</evidence>
<keyword evidence="2" id="KW-0418">Kinase</keyword>
<keyword evidence="2" id="KW-0808">Transferase</keyword>
<dbReference type="Gene3D" id="2.60.120.10">
    <property type="entry name" value="Jelly Rolls"/>
    <property type="match status" value="1"/>
</dbReference>
<sequence length="191" mass="22188">MEYASFLRKHIGEIVALSDEEFNLILPFFSYRTINKKEYLIREGQTVHSEFFVLKGLLKAFMSDESGKEFIVQFAMENWWISDYPAYKIQGKGDLCVQALEDCVVLELSLENKNRICGLVPKMQQFHGTKAFNGFVALQKRVLSLMRNSASEKYELLLEQYPALFQRVSKTMIAHYLGVSRETLSRLSHQR</sequence>
<dbReference type="STRING" id="413434.SAMN04488132_102393"/>
<dbReference type="Pfam" id="PF00027">
    <property type="entry name" value="cNMP_binding"/>
    <property type="match status" value="1"/>
</dbReference>
<dbReference type="InterPro" id="IPR000595">
    <property type="entry name" value="cNMP-bd_dom"/>
</dbReference>
<dbReference type="OrthoDB" id="1092431at2"/>
<feature type="domain" description="Cyclic nucleotide-binding" evidence="1">
    <location>
        <begin position="32"/>
        <end position="115"/>
    </location>
</feature>
<dbReference type="AlphaFoldDB" id="A0A1T4LAF6"/>
<keyword evidence="3" id="KW-1185">Reference proteome</keyword>
<reference evidence="2 3" key="1">
    <citation type="submission" date="2017-02" db="EMBL/GenBank/DDBJ databases">
        <authorList>
            <person name="Peterson S.W."/>
        </authorList>
    </citation>
    <scope>NUCLEOTIDE SEQUENCE [LARGE SCALE GENOMIC DNA]</scope>
    <source>
        <strain evidence="2 3">DSM 22335</strain>
    </source>
</reference>
<name>A0A1T4LAF6_9BACT</name>
<protein>
    <submittedName>
        <fullName evidence="2">cAMP-binding domain of CRP or a regulatory subunit of cAMP-dependent protein kinases</fullName>
    </submittedName>
</protein>
<dbReference type="InterPro" id="IPR014710">
    <property type="entry name" value="RmlC-like_jellyroll"/>
</dbReference>
<accession>A0A1T4LAF6</accession>
<dbReference type="EMBL" id="FUWH01000002">
    <property type="protein sequence ID" value="SJZ51600.1"/>
    <property type="molecule type" value="Genomic_DNA"/>
</dbReference>
<gene>
    <name evidence="2" type="ORF">SAMN04488132_102393</name>
</gene>
<organism evidence="2 3">
    <name type="scientific">Sediminibacterium ginsengisoli</name>
    <dbReference type="NCBI Taxonomy" id="413434"/>
    <lineage>
        <taxon>Bacteria</taxon>
        <taxon>Pseudomonadati</taxon>
        <taxon>Bacteroidota</taxon>
        <taxon>Chitinophagia</taxon>
        <taxon>Chitinophagales</taxon>
        <taxon>Chitinophagaceae</taxon>
        <taxon>Sediminibacterium</taxon>
    </lineage>
</organism>
<evidence type="ECO:0000313" key="3">
    <source>
        <dbReference type="Proteomes" id="UP000190888"/>
    </source>
</evidence>
<dbReference type="SUPFAM" id="SSF51206">
    <property type="entry name" value="cAMP-binding domain-like"/>
    <property type="match status" value="1"/>
</dbReference>
<dbReference type="GO" id="GO:0016301">
    <property type="term" value="F:kinase activity"/>
    <property type="evidence" value="ECO:0007669"/>
    <property type="project" value="UniProtKB-KW"/>
</dbReference>
<dbReference type="RefSeq" id="WP_078830342.1">
    <property type="nucleotide sequence ID" value="NZ_FUWH01000002.1"/>
</dbReference>
<proteinExistence type="predicted"/>
<dbReference type="CDD" id="cd00038">
    <property type="entry name" value="CAP_ED"/>
    <property type="match status" value="1"/>
</dbReference>
<dbReference type="Proteomes" id="UP000190888">
    <property type="component" value="Unassembled WGS sequence"/>
</dbReference>
<evidence type="ECO:0000259" key="1">
    <source>
        <dbReference type="Pfam" id="PF00027"/>
    </source>
</evidence>